<dbReference type="InterPro" id="IPR042070">
    <property type="entry name" value="PucR_C-HTH_sf"/>
</dbReference>
<dbReference type="EMBL" id="WBJX01000001">
    <property type="protein sequence ID" value="KAB1639401.1"/>
    <property type="molecule type" value="Genomic_DNA"/>
</dbReference>
<dbReference type="InterPro" id="IPR025751">
    <property type="entry name" value="RsbRD_N_dom"/>
</dbReference>
<sequence length="392" mass="42786">MSPAATAGIGQHPRGTDGDRWLEIVDQIDVSALVEAFMDLIFDIPGYASSLVPRSDIRTTAAQAFDAMIEGLRVGGLPDVVEVADRVGVSRARAHVPLSSLMSAIHADFQVLWGAVTRNALPSDAELIVRHTSVVIRTVDEYAYRAQRAYVSERERMQGEATAVLQGHIASLLQEGPLQDSHVRTIAGHLGLEPTAPLLVIAAVGSDAEHLRLVLADFDRIGNRFFTHPSADGLVAFAPRRGMEEPSATFREPLRRLRDQRVGLVDADQGLSDLGRAAHVALSLARLLDAHEVGCMTWQRGWARYMKRAVSETGAPLATDVEEALKRCGPSEQARLRESVSSYLRTGNIGESAQDLYCHRNTLSKRLRRFAEVTGVDPLIPIQAARLVLAWS</sequence>
<dbReference type="Proteomes" id="UP000490386">
    <property type="component" value="Unassembled WGS sequence"/>
</dbReference>
<organism evidence="3 4">
    <name type="scientific">Pseudoclavibacter terrae</name>
    <dbReference type="NCBI Taxonomy" id="1530195"/>
    <lineage>
        <taxon>Bacteria</taxon>
        <taxon>Bacillati</taxon>
        <taxon>Actinomycetota</taxon>
        <taxon>Actinomycetes</taxon>
        <taxon>Micrococcales</taxon>
        <taxon>Microbacteriaceae</taxon>
        <taxon>Pseudoclavibacter</taxon>
    </lineage>
</organism>
<dbReference type="InterPro" id="IPR051448">
    <property type="entry name" value="CdaR-like_regulators"/>
</dbReference>
<evidence type="ECO:0000259" key="2">
    <source>
        <dbReference type="Pfam" id="PF14361"/>
    </source>
</evidence>
<dbReference type="RefSeq" id="WP_151422364.1">
    <property type="nucleotide sequence ID" value="NZ_WBJX01000001.1"/>
</dbReference>
<dbReference type="Pfam" id="PF13556">
    <property type="entry name" value="HTH_30"/>
    <property type="match status" value="1"/>
</dbReference>
<proteinExistence type="predicted"/>
<evidence type="ECO:0000259" key="1">
    <source>
        <dbReference type="Pfam" id="PF13556"/>
    </source>
</evidence>
<accession>A0A7J5B6W3</accession>
<dbReference type="PANTHER" id="PTHR33744:SF7">
    <property type="entry name" value="PUCR FAMILY TRANSCRIPTIONAL REGULATOR"/>
    <property type="match status" value="1"/>
</dbReference>
<dbReference type="InterPro" id="IPR025736">
    <property type="entry name" value="PucR_C-HTH_dom"/>
</dbReference>
<feature type="domain" description="PucR C-terminal helix-turn-helix" evidence="1">
    <location>
        <begin position="336"/>
        <end position="390"/>
    </location>
</feature>
<gene>
    <name evidence="3" type="ORF">F8O03_03435</name>
</gene>
<protein>
    <submittedName>
        <fullName evidence="3">PucR family transcriptional regulator</fullName>
    </submittedName>
</protein>
<evidence type="ECO:0000313" key="4">
    <source>
        <dbReference type="Proteomes" id="UP000490386"/>
    </source>
</evidence>
<dbReference type="OrthoDB" id="3190266at2"/>
<feature type="domain" description="RsbT co-antagonist protein RsbRD N-terminal" evidence="2">
    <location>
        <begin position="32"/>
        <end position="162"/>
    </location>
</feature>
<reference evidence="3 4" key="1">
    <citation type="submission" date="2019-09" db="EMBL/GenBank/DDBJ databases">
        <title>Phylogeny of genus Pseudoclavibacter and closely related genus.</title>
        <authorList>
            <person name="Li Y."/>
        </authorList>
    </citation>
    <scope>NUCLEOTIDE SEQUENCE [LARGE SCALE GENOMIC DNA]</scope>
    <source>
        <strain evidence="3 4">THG-MD12</strain>
    </source>
</reference>
<comment type="caution">
    <text evidence="3">The sequence shown here is derived from an EMBL/GenBank/DDBJ whole genome shotgun (WGS) entry which is preliminary data.</text>
</comment>
<dbReference type="PANTHER" id="PTHR33744">
    <property type="entry name" value="CARBOHYDRATE DIACID REGULATOR"/>
    <property type="match status" value="1"/>
</dbReference>
<dbReference type="Gene3D" id="1.10.10.2840">
    <property type="entry name" value="PucR C-terminal helix-turn-helix domain"/>
    <property type="match status" value="1"/>
</dbReference>
<dbReference type="AlphaFoldDB" id="A0A7J5B6W3"/>
<name>A0A7J5B6W3_9MICO</name>
<keyword evidence="4" id="KW-1185">Reference proteome</keyword>
<dbReference type="Pfam" id="PF14361">
    <property type="entry name" value="RsbRD_N"/>
    <property type="match status" value="1"/>
</dbReference>
<evidence type="ECO:0000313" key="3">
    <source>
        <dbReference type="EMBL" id="KAB1639401.1"/>
    </source>
</evidence>